<dbReference type="PROSITE" id="PS50054">
    <property type="entry name" value="TYR_PHOSPHATASE_DUAL"/>
    <property type="match status" value="1"/>
</dbReference>
<dbReference type="STRING" id="6265.A0A0B2VNN2"/>
<dbReference type="InterPro" id="IPR029021">
    <property type="entry name" value="Prot-tyrosine_phosphatase-like"/>
</dbReference>
<evidence type="ECO:0000256" key="5">
    <source>
        <dbReference type="ARBA" id="ARBA00022801"/>
    </source>
</evidence>
<dbReference type="InterPro" id="IPR020422">
    <property type="entry name" value="TYR_PHOSPHATASE_DUAL_dom"/>
</dbReference>
<dbReference type="InterPro" id="IPR016130">
    <property type="entry name" value="Tyr_Pase_AS"/>
</dbReference>
<name>A0A0B2VNN2_TOXCA</name>
<dbReference type="OrthoDB" id="5779068at2759"/>
<keyword evidence="14" id="KW-1185">Reference proteome</keyword>
<dbReference type="PANTHER" id="PTHR45864:SF2">
    <property type="entry name" value="PROTEIN PHOSPHATASE SLINGSHOT"/>
    <property type="match status" value="1"/>
</dbReference>
<evidence type="ECO:0000313" key="13">
    <source>
        <dbReference type="EMBL" id="KHN82655.1"/>
    </source>
</evidence>
<dbReference type="Pfam" id="PF23040">
    <property type="entry name" value="PH_SSH1-like_1st"/>
    <property type="match status" value="1"/>
</dbReference>
<dbReference type="InterPro" id="IPR014876">
    <property type="entry name" value="DEK_C"/>
</dbReference>
<dbReference type="GO" id="GO:0004722">
    <property type="term" value="F:protein serine/threonine phosphatase activity"/>
    <property type="evidence" value="ECO:0007669"/>
    <property type="project" value="UniProtKB-EC"/>
</dbReference>
<evidence type="ECO:0000313" key="14">
    <source>
        <dbReference type="Proteomes" id="UP000031036"/>
    </source>
</evidence>
<organism evidence="13 14">
    <name type="scientific">Toxocara canis</name>
    <name type="common">Canine roundworm</name>
    <dbReference type="NCBI Taxonomy" id="6265"/>
    <lineage>
        <taxon>Eukaryota</taxon>
        <taxon>Metazoa</taxon>
        <taxon>Ecdysozoa</taxon>
        <taxon>Nematoda</taxon>
        <taxon>Chromadorea</taxon>
        <taxon>Rhabditida</taxon>
        <taxon>Spirurina</taxon>
        <taxon>Ascaridomorpha</taxon>
        <taxon>Ascaridoidea</taxon>
        <taxon>Toxocaridae</taxon>
        <taxon>Toxocara</taxon>
    </lineage>
</organism>
<keyword evidence="5" id="KW-0378">Hydrolase</keyword>
<dbReference type="Pfam" id="PF08766">
    <property type="entry name" value="DEK_C"/>
    <property type="match status" value="1"/>
</dbReference>
<comment type="catalytic activity">
    <reaction evidence="8">
        <text>O-phospho-L-threonyl-[protein] + H2O = L-threonyl-[protein] + phosphate</text>
        <dbReference type="Rhea" id="RHEA:47004"/>
        <dbReference type="Rhea" id="RHEA-COMP:11060"/>
        <dbReference type="Rhea" id="RHEA-COMP:11605"/>
        <dbReference type="ChEBI" id="CHEBI:15377"/>
        <dbReference type="ChEBI" id="CHEBI:30013"/>
        <dbReference type="ChEBI" id="CHEBI:43474"/>
        <dbReference type="ChEBI" id="CHEBI:61977"/>
        <dbReference type="EC" id="3.1.3.16"/>
    </reaction>
</comment>
<dbReference type="FunFam" id="3.90.190.10:FF:000004">
    <property type="entry name" value="Protein phosphatase Slingshot homolog 2"/>
    <property type="match status" value="1"/>
</dbReference>
<dbReference type="AlphaFoldDB" id="A0A0B2VNN2"/>
<dbReference type="PROSITE" id="PS00383">
    <property type="entry name" value="TYR_PHOSPHATASE_1"/>
    <property type="match status" value="1"/>
</dbReference>
<evidence type="ECO:0000259" key="10">
    <source>
        <dbReference type="PROSITE" id="PS50054"/>
    </source>
</evidence>
<gene>
    <name evidence="13" type="primary">Ssh1</name>
    <name evidence="13" type="ORF">Tcan_16362</name>
</gene>
<dbReference type="PANTHER" id="PTHR45864">
    <property type="entry name" value="SLINGSHOT PROTEIN PHOSPHATASE HOMOLOG"/>
    <property type="match status" value="1"/>
</dbReference>
<evidence type="ECO:0000256" key="2">
    <source>
        <dbReference type="ARBA" id="ARBA00009580"/>
    </source>
</evidence>
<evidence type="ECO:0000259" key="11">
    <source>
        <dbReference type="PROSITE" id="PS50056"/>
    </source>
</evidence>
<dbReference type="InterPro" id="IPR043587">
    <property type="entry name" value="Phosphatase_SSH-like"/>
</dbReference>
<dbReference type="OMA" id="EVENFFP"/>
<feature type="domain" description="Tyrosine-protein phosphatase" evidence="10">
    <location>
        <begin position="326"/>
        <end position="467"/>
    </location>
</feature>
<feature type="region of interest" description="Disordered" evidence="9">
    <location>
        <begin position="538"/>
        <end position="558"/>
    </location>
</feature>
<dbReference type="SUPFAM" id="SSF109715">
    <property type="entry name" value="DEK C-terminal domain"/>
    <property type="match status" value="1"/>
</dbReference>
<reference evidence="13 14" key="1">
    <citation type="submission" date="2014-11" db="EMBL/GenBank/DDBJ databases">
        <title>Genetic blueprint of the zoonotic pathogen Toxocara canis.</title>
        <authorList>
            <person name="Zhu X.-Q."/>
            <person name="Korhonen P.K."/>
            <person name="Cai H."/>
            <person name="Young N.D."/>
            <person name="Nejsum P."/>
            <person name="von Samson-Himmelstjerna G."/>
            <person name="Boag P.R."/>
            <person name="Tan P."/>
            <person name="Li Q."/>
            <person name="Min J."/>
            <person name="Yang Y."/>
            <person name="Wang X."/>
            <person name="Fang X."/>
            <person name="Hall R.S."/>
            <person name="Hofmann A."/>
            <person name="Sternberg P.W."/>
            <person name="Jex A.R."/>
            <person name="Gasser R.B."/>
        </authorList>
    </citation>
    <scope>NUCLEOTIDE SEQUENCE [LARGE SCALE GENOMIC DNA]</scope>
    <source>
        <strain evidence="13">PN_DK_2014</strain>
    </source>
</reference>
<evidence type="ECO:0000256" key="6">
    <source>
        <dbReference type="ARBA" id="ARBA00022912"/>
    </source>
</evidence>
<proteinExistence type="inferred from homology"/>
<dbReference type="Gene3D" id="1.10.10.60">
    <property type="entry name" value="Homeodomain-like"/>
    <property type="match status" value="1"/>
</dbReference>
<dbReference type="PROSITE" id="PS50056">
    <property type="entry name" value="TYR_PHOSPHATASE_2"/>
    <property type="match status" value="1"/>
</dbReference>
<dbReference type="EMBL" id="JPKZ01001316">
    <property type="protein sequence ID" value="KHN82655.1"/>
    <property type="molecule type" value="Genomic_DNA"/>
</dbReference>
<dbReference type="PROSITE" id="PS51998">
    <property type="entry name" value="DEK_C"/>
    <property type="match status" value="1"/>
</dbReference>
<sequence length="617" mass="69827">MSLVTIQRSPTPSENGNFDQPDIDLCECGSSPHRSRSVASSECFFYVKGTAVILLNHDRTNVAHSSANGEIEEHLQAMLHVLPPQDTLTMAVRLQPSGDQDCSLDHARYLAVVASSSRPDIDDSRDVRECVLLGLDCLPGDKATIGVVIPIFASTRVRLDGDGGIAVDFDSSYHLFRPVSVQAMWTMFQCLHKELREAQSAKNSPSQIARPGVRLVDYYLRHISSQDAIRAEWERSSSEYGIGPTSDLGATTADAERFSIERRANDNSVEAQIHDRLKEVMQTVDLDDVTSKDIRMKVEEIMDRKLDDYKDFISRQMMVIMGQMDKASQIFPYLYLGTEWNACDWQWLQNNGVEYIVNVTNEVENFFPARLKYLKIRVCDEASTELLKHWNQTNQFIKEAKEKGSSVLVHCKKGISRSSSTVIAYAMKEYGWGLSQAMDHVKKKRDCITPNKGFVEQLKTFEGMLDAFKKREQFDAPPSTSVAVYESPPLSERRRPRRKHLMSHHLSHNIVNVGPPKYGYNRLEDQSNTVRSLVGSFEAKGRGGDESPRLASRASDGRLERPPVTFRLEKLTDWKTRHSEICVSIMGLVKKSISTKRDDHLIMLEENANCQFLRAIK</sequence>
<evidence type="ECO:0000259" key="12">
    <source>
        <dbReference type="PROSITE" id="PS51998"/>
    </source>
</evidence>
<dbReference type="EC" id="3.1.3.16" evidence="3"/>
<dbReference type="Gene3D" id="3.90.190.10">
    <property type="entry name" value="Protein tyrosine phosphatase superfamily"/>
    <property type="match status" value="1"/>
</dbReference>
<keyword evidence="7" id="KW-0206">Cytoskeleton</keyword>
<dbReference type="Pfam" id="PF00782">
    <property type="entry name" value="DSPc"/>
    <property type="match status" value="1"/>
</dbReference>
<comment type="caution">
    <text evidence="13">The sequence shown here is derived from an EMBL/GenBank/DDBJ whole genome shotgun (WGS) entry which is preliminary data.</text>
</comment>
<feature type="domain" description="Tyrosine specific protein phosphatases" evidence="11">
    <location>
        <begin position="388"/>
        <end position="445"/>
    </location>
</feature>
<dbReference type="GO" id="GO:0030837">
    <property type="term" value="P:negative regulation of actin filament polymerization"/>
    <property type="evidence" value="ECO:0007669"/>
    <property type="project" value="InterPro"/>
</dbReference>
<evidence type="ECO:0000256" key="1">
    <source>
        <dbReference type="ARBA" id="ARBA00004245"/>
    </source>
</evidence>
<dbReference type="InterPro" id="IPR000387">
    <property type="entry name" value="Tyr_Pase_dom"/>
</dbReference>
<protein>
    <recommendedName>
        <fullName evidence="3">protein-serine/threonine phosphatase</fullName>
        <ecNumber evidence="3">3.1.3.16</ecNumber>
    </recommendedName>
</protein>
<accession>A0A0B2VNN2</accession>
<evidence type="ECO:0000256" key="7">
    <source>
        <dbReference type="ARBA" id="ARBA00023212"/>
    </source>
</evidence>
<keyword evidence="4" id="KW-0963">Cytoplasm</keyword>
<feature type="compositionally biased region" description="Basic and acidic residues" evidence="9">
    <location>
        <begin position="539"/>
        <end position="548"/>
    </location>
</feature>
<evidence type="ECO:0000256" key="4">
    <source>
        <dbReference type="ARBA" id="ARBA00022490"/>
    </source>
</evidence>
<dbReference type="InterPro" id="IPR043588">
    <property type="entry name" value="SSH-N"/>
</dbReference>
<keyword evidence="6" id="KW-0904">Protein phosphatase</keyword>
<evidence type="ECO:0000256" key="3">
    <source>
        <dbReference type="ARBA" id="ARBA00013081"/>
    </source>
</evidence>
<evidence type="ECO:0000256" key="9">
    <source>
        <dbReference type="SAM" id="MobiDB-lite"/>
    </source>
</evidence>
<dbReference type="SUPFAM" id="SSF52799">
    <property type="entry name" value="(Phosphotyrosine protein) phosphatases II"/>
    <property type="match status" value="1"/>
</dbReference>
<dbReference type="CDD" id="cd14513">
    <property type="entry name" value="DSP_slingshot"/>
    <property type="match status" value="1"/>
</dbReference>
<dbReference type="GO" id="GO:0003779">
    <property type="term" value="F:actin binding"/>
    <property type="evidence" value="ECO:0007669"/>
    <property type="project" value="InterPro"/>
</dbReference>
<feature type="domain" description="DEK-C" evidence="12">
    <location>
        <begin position="267"/>
        <end position="322"/>
    </location>
</feature>
<dbReference type="InterPro" id="IPR000340">
    <property type="entry name" value="Dual-sp_phosphatase_cat-dom"/>
</dbReference>
<comment type="subcellular location">
    <subcellularLocation>
        <location evidence="1">Cytoplasm</location>
        <location evidence="1">Cytoskeleton</location>
    </subcellularLocation>
</comment>
<comment type="similarity">
    <text evidence="2">Belongs to the protein-tyrosine phosphatase family.</text>
</comment>
<evidence type="ECO:0000256" key="8">
    <source>
        <dbReference type="ARBA" id="ARBA00048336"/>
    </source>
</evidence>
<dbReference type="SMART" id="SM00195">
    <property type="entry name" value="DSPc"/>
    <property type="match status" value="1"/>
</dbReference>
<dbReference type="GO" id="GO:0005856">
    <property type="term" value="C:cytoskeleton"/>
    <property type="evidence" value="ECO:0007669"/>
    <property type="project" value="UniProtKB-SubCell"/>
</dbReference>
<dbReference type="Proteomes" id="UP000031036">
    <property type="component" value="Unassembled WGS sequence"/>
</dbReference>